<evidence type="ECO:0000313" key="2">
    <source>
        <dbReference type="Proteomes" id="UP001623558"/>
    </source>
</evidence>
<keyword evidence="2" id="KW-1185">Reference proteome</keyword>
<evidence type="ECO:0000313" key="1">
    <source>
        <dbReference type="EMBL" id="MFL0163028.1"/>
    </source>
</evidence>
<comment type="caution">
    <text evidence="1">The sequence shown here is derived from an EMBL/GenBank/DDBJ whole genome shotgun (WGS) entry which is preliminary data.</text>
</comment>
<dbReference type="Proteomes" id="UP001623558">
    <property type="component" value="Unassembled WGS sequence"/>
</dbReference>
<protein>
    <submittedName>
        <fullName evidence="1">Uncharacterized protein</fullName>
    </submittedName>
</protein>
<sequence length="260" mass="30020">MESFNIYIKNGLDTYSMSQVPEDDLQKIVTAYDNGEGSVFINGERRSLYELVKIKVFTYNDSWDTWNAFVNSVEVKPYYEFSSLTGKIAIGIPALAMKGTDVTKDYFNRDYGWKKKSDSENIFMLKKQYISHERIEYLKTVKSEKHDFRKLIRICEEINITYNLDCFYAVGGMLRSLIDHVAPIFGYTNFGEVTNNYNGGKSFKEAMQQLEKSMRKISDSFLHTSIRSSEVLPVANQVEFIAPIDLLLSEIIRITESKTK</sequence>
<gene>
    <name evidence="1" type="ORF">U0R11_11550</name>
</gene>
<reference evidence="1 2" key="1">
    <citation type="submission" date="2024-07" db="EMBL/GenBank/DDBJ databases">
        <authorList>
            <person name="Pitt A."/>
            <person name="Hahn M.W."/>
        </authorList>
    </citation>
    <scope>NUCLEOTIDE SEQUENCE [LARGE SCALE GENOMIC DNA]</scope>
    <source>
        <strain evidence="1 2">1-SAACH-A3</strain>
    </source>
</reference>
<organism evidence="1 2">
    <name type="scientific">Aquirufa salirivi</name>
    <dbReference type="NCBI Taxonomy" id="3104729"/>
    <lineage>
        <taxon>Bacteria</taxon>
        <taxon>Pseudomonadati</taxon>
        <taxon>Bacteroidota</taxon>
        <taxon>Cytophagia</taxon>
        <taxon>Cytophagales</taxon>
        <taxon>Flectobacillaceae</taxon>
        <taxon>Aquirufa</taxon>
    </lineage>
</organism>
<dbReference type="EMBL" id="JBEWZH010000008">
    <property type="protein sequence ID" value="MFL0163028.1"/>
    <property type="molecule type" value="Genomic_DNA"/>
</dbReference>
<proteinExistence type="predicted"/>
<accession>A0ABW8RW90</accession>
<name>A0ABW8RW90_9BACT</name>